<name>A0AAP0WXI6_LIQFO</name>
<dbReference type="AlphaFoldDB" id="A0AAP0WXI6"/>
<gene>
    <name evidence="2" type="ORF">L1049_012201</name>
</gene>
<reference evidence="2 3" key="1">
    <citation type="journal article" date="2024" name="Plant J.">
        <title>Genome sequences and population genomics reveal climatic adaptation and genomic divergence between two closely related sweetgum species.</title>
        <authorList>
            <person name="Xu W.Q."/>
            <person name="Ren C.Q."/>
            <person name="Zhang X.Y."/>
            <person name="Comes H.P."/>
            <person name="Liu X.H."/>
            <person name="Li Y.G."/>
            <person name="Kettle C.J."/>
            <person name="Jalonen R."/>
            <person name="Gaisberger H."/>
            <person name="Ma Y.Z."/>
            <person name="Qiu Y.X."/>
        </authorList>
    </citation>
    <scope>NUCLEOTIDE SEQUENCE [LARGE SCALE GENOMIC DNA]</scope>
    <source>
        <strain evidence="2">Hangzhou</strain>
    </source>
</reference>
<keyword evidence="3" id="KW-1185">Reference proteome</keyword>
<evidence type="ECO:0000256" key="1">
    <source>
        <dbReference type="SAM" id="Coils"/>
    </source>
</evidence>
<comment type="caution">
    <text evidence="2">The sequence shown here is derived from an EMBL/GenBank/DDBJ whole genome shotgun (WGS) entry which is preliminary data.</text>
</comment>
<proteinExistence type="predicted"/>
<protein>
    <submittedName>
        <fullName evidence="2">Uncharacterized protein</fullName>
    </submittedName>
</protein>
<dbReference type="Proteomes" id="UP001415857">
    <property type="component" value="Unassembled WGS sequence"/>
</dbReference>
<dbReference type="EMBL" id="JBBPBK010000006">
    <property type="protein sequence ID" value="KAK9283944.1"/>
    <property type="molecule type" value="Genomic_DNA"/>
</dbReference>
<evidence type="ECO:0000313" key="2">
    <source>
        <dbReference type="EMBL" id="KAK9283944.1"/>
    </source>
</evidence>
<sequence length="96" mass="11534">MATGFIRMEEENERSHEAYIGEMSQMEVVKLQELKIDLETERKELEQRVKEVEKREAQNDLERKGLLVEKEKFKAQNHTRRIWNRSSGNFLVSRIQ</sequence>
<organism evidence="2 3">
    <name type="scientific">Liquidambar formosana</name>
    <name type="common">Formosan gum</name>
    <dbReference type="NCBI Taxonomy" id="63359"/>
    <lineage>
        <taxon>Eukaryota</taxon>
        <taxon>Viridiplantae</taxon>
        <taxon>Streptophyta</taxon>
        <taxon>Embryophyta</taxon>
        <taxon>Tracheophyta</taxon>
        <taxon>Spermatophyta</taxon>
        <taxon>Magnoliopsida</taxon>
        <taxon>eudicotyledons</taxon>
        <taxon>Gunneridae</taxon>
        <taxon>Pentapetalae</taxon>
        <taxon>Saxifragales</taxon>
        <taxon>Altingiaceae</taxon>
        <taxon>Liquidambar</taxon>
    </lineage>
</organism>
<accession>A0AAP0WXI6</accession>
<keyword evidence="1" id="KW-0175">Coiled coil</keyword>
<evidence type="ECO:0000313" key="3">
    <source>
        <dbReference type="Proteomes" id="UP001415857"/>
    </source>
</evidence>
<feature type="coiled-coil region" evidence="1">
    <location>
        <begin position="28"/>
        <end position="62"/>
    </location>
</feature>